<dbReference type="Gene3D" id="4.10.1080.10">
    <property type="entry name" value="TSP type-3 repeat"/>
    <property type="match status" value="1"/>
</dbReference>
<comment type="subcellular location">
    <subcellularLocation>
        <location evidence="1">Secreted</location>
    </subcellularLocation>
</comment>
<keyword evidence="4 6" id="KW-0732">Signal</keyword>
<organism evidence="7 8">
    <name type="scientific">Alteromonas salexigens</name>
    <dbReference type="NCBI Taxonomy" id="2982530"/>
    <lineage>
        <taxon>Bacteria</taxon>
        <taxon>Pseudomonadati</taxon>
        <taxon>Pseudomonadota</taxon>
        <taxon>Gammaproteobacteria</taxon>
        <taxon>Alteromonadales</taxon>
        <taxon>Alteromonadaceae</taxon>
        <taxon>Alteromonas/Salinimonas group</taxon>
        <taxon>Alteromonas</taxon>
    </lineage>
</organism>
<dbReference type="InterPro" id="IPR059100">
    <property type="entry name" value="TSP3_bac"/>
</dbReference>
<sequence>MRLFSKKKIALGCSVALASGFAQATTWLTSNTELISPVHYSLNNSYSIDVSDSGDFTAFVDCSQNIIVDTQDRCDIYRKNMATGEVELVTKKHPDVALSEAAPSNRPFMSGDGRFIVFDSASSDLLPSGGTTQNDVYLWDGQSKSFELISVSSDGTPANGHSFAPAVSDDGNLVVFASDATNLDTQLADSNGRRDIFLRNRAEGTTVRLTKVGSTEADHDSDVPYISGDGKYVTFQTQASSIIPGEDANNAFIDVVRYTVQDGSIELVSQSTSGEQATNASSYTSVMSNDGNKIAFISNGQLAAADTDGAPDVYIRDMAAGTTDLVSLTNAGLNDEGTAERDLRLGISNDGTKVAFVYEDITGNFDSSSFNGDNAYVRDLTAGTTTLISQHVVQNSESASGAYEVKLSGDGKYAVFESGSPTFIPNDADATFDVFRAKLEDGTIEAVNIPQTSGTLDDVDGVAVSEDGRFLLFKSDDKALSTVGDSAFDELFLYDLQLQQMEHIRLGLNGEDVDGEFGTTFDLSDDGNVLVFSSSATNLHPQDTSGNSDVYLYKRDSGELTLITAGSNGESYQPTVSADGTRVSFISDAQNLTSDSVSAEWDVFVYDHTAGTITLASKADPAWGGTLAGASSAANISADGTTVVYQSTKPAVWAMATDFSQVVEYDIASGQNSLLSASATGEPGNANSYLPDVSGDGEVVTFTTEASNIVSGYGSTSLPVIVKVAGEATAAVAVNLDENGNVLAPIDAPSLAADGSSLAFNYDNGGSVGVAVVDLENSKLSIVNNSVAAPDDSSIFSPAISGTGDLVVYGSRDNDNGNVWGSFMQPFFASTDADGDGMPNEWEETYGLNPLVAQDPATDTDGDGLTDLEEYQAGTSPLETDSDGDGFSDSVDVFPTDPTEWLDTDGDGIGDNSELPVRADVDGDARADIVWRNRSNTRGWNFLWSIAGEKIRYLTPINVVQGENWTITLGDFDGDAKSDFFWRDPNQFGGMNYIFMMDGKTILKKARVADVSKNWELSLVGDLDGDHDDDLVWLDTEKNRLGIWFMNGTSKVFRQSATLDNHVLEGISDFHDDDTLELVTRKQSTIYLWSLENNNGALVNANTGSIAPPAWKLAGTGDLNGDGTDDLIWRNTNDGRTSVYYMQDGVVIGQDLITQIDTAWTLAKIEDFNGDDRVDFLWRNNSQGGRNIIHLMDGPNRIAAGVVKTVGGKWEMAK</sequence>
<dbReference type="Pfam" id="PF01839">
    <property type="entry name" value="FG-GAP"/>
    <property type="match status" value="1"/>
</dbReference>
<evidence type="ECO:0000256" key="1">
    <source>
        <dbReference type="ARBA" id="ARBA00004613"/>
    </source>
</evidence>
<dbReference type="InterPro" id="IPR011042">
    <property type="entry name" value="6-blade_b-propeller_TolB-like"/>
</dbReference>
<proteinExistence type="inferred from homology"/>
<protein>
    <submittedName>
        <fullName evidence="7">Uncharacterized protein</fullName>
    </submittedName>
</protein>
<keyword evidence="3" id="KW-0964">Secreted</keyword>
<keyword evidence="8" id="KW-1185">Reference proteome</keyword>
<gene>
    <name evidence="7" type="ORF">OCL06_07555</name>
</gene>
<dbReference type="InterPro" id="IPR028974">
    <property type="entry name" value="TSP_type-3_rpt"/>
</dbReference>
<accession>A0ABT2VMA1</accession>
<dbReference type="EMBL" id="JAOTJC010000007">
    <property type="protein sequence ID" value="MCU7554450.1"/>
    <property type="molecule type" value="Genomic_DNA"/>
</dbReference>
<dbReference type="SUPFAM" id="SSF69318">
    <property type="entry name" value="Integrin alpha N-terminal domain"/>
    <property type="match status" value="1"/>
</dbReference>
<dbReference type="Pfam" id="PF07676">
    <property type="entry name" value="PD40"/>
    <property type="match status" value="3"/>
</dbReference>
<dbReference type="InterPro" id="IPR011659">
    <property type="entry name" value="WD40"/>
</dbReference>
<feature type="signal peptide" evidence="6">
    <location>
        <begin position="1"/>
        <end position="24"/>
    </location>
</feature>
<reference evidence="8" key="1">
    <citation type="submission" date="2023-07" db="EMBL/GenBank/DDBJ databases">
        <title>Study on multiphase classification of strain Alteromonas salexigens isolated from the Yellow Sea.</title>
        <authorList>
            <person name="Sun L."/>
        </authorList>
    </citation>
    <scope>NUCLEOTIDE SEQUENCE [LARGE SCALE GENOMIC DNA]</scope>
    <source>
        <strain evidence="8">ASW11-19</strain>
    </source>
</reference>
<evidence type="ECO:0000256" key="2">
    <source>
        <dbReference type="ARBA" id="ARBA00009820"/>
    </source>
</evidence>
<evidence type="ECO:0000256" key="6">
    <source>
        <dbReference type="SAM" id="SignalP"/>
    </source>
</evidence>
<evidence type="ECO:0000256" key="3">
    <source>
        <dbReference type="ARBA" id="ARBA00022525"/>
    </source>
</evidence>
<evidence type="ECO:0000256" key="4">
    <source>
        <dbReference type="ARBA" id="ARBA00022729"/>
    </source>
</evidence>
<name>A0ABT2VMA1_9ALTE</name>
<dbReference type="PANTHER" id="PTHR36842">
    <property type="entry name" value="PROTEIN TOLB HOMOLOG"/>
    <property type="match status" value="1"/>
</dbReference>
<dbReference type="InterPro" id="IPR013517">
    <property type="entry name" value="FG-GAP"/>
</dbReference>
<comment type="similarity">
    <text evidence="2">Belongs to the TolB family.</text>
</comment>
<comment type="caution">
    <text evidence="7">The sequence shown here is derived from an EMBL/GenBank/DDBJ whole genome shotgun (WGS) entry which is preliminary data.</text>
</comment>
<dbReference type="InterPro" id="IPR028994">
    <property type="entry name" value="Integrin_alpha_N"/>
</dbReference>
<dbReference type="Proteomes" id="UP001209257">
    <property type="component" value="Unassembled WGS sequence"/>
</dbReference>
<dbReference type="SUPFAM" id="SSF69304">
    <property type="entry name" value="Tricorn protease N-terminal domain"/>
    <property type="match status" value="1"/>
</dbReference>
<feature type="chain" id="PRO_5047490500" evidence="6">
    <location>
        <begin position="25"/>
        <end position="1214"/>
    </location>
</feature>
<keyword evidence="5" id="KW-0106">Calcium</keyword>
<dbReference type="Pfam" id="PF18884">
    <property type="entry name" value="TSP3_bac"/>
    <property type="match status" value="2"/>
</dbReference>
<evidence type="ECO:0000313" key="8">
    <source>
        <dbReference type="Proteomes" id="UP001209257"/>
    </source>
</evidence>
<dbReference type="Gene3D" id="2.120.10.30">
    <property type="entry name" value="TolB, C-terminal domain"/>
    <property type="match status" value="2"/>
</dbReference>
<dbReference type="RefSeq" id="WP_262993155.1">
    <property type="nucleotide sequence ID" value="NZ_JAOTJC010000007.1"/>
</dbReference>
<dbReference type="SUPFAM" id="SSF82171">
    <property type="entry name" value="DPP6 N-terminal domain-like"/>
    <property type="match status" value="1"/>
</dbReference>
<evidence type="ECO:0000313" key="7">
    <source>
        <dbReference type="EMBL" id="MCU7554450.1"/>
    </source>
</evidence>
<evidence type="ECO:0000256" key="5">
    <source>
        <dbReference type="ARBA" id="ARBA00022837"/>
    </source>
</evidence>